<evidence type="ECO:0000313" key="2">
    <source>
        <dbReference type="EMBL" id="GAG88887.1"/>
    </source>
</evidence>
<feature type="non-terminal residue" evidence="2">
    <location>
        <position position="121"/>
    </location>
</feature>
<sequence length="121" mass="12837">MGIINLSSAPLIIIIKEPHLKRTILKDQSLMGIVFGLIGGTMLTIGGLTQILSASGTYIFYINLIITLILGIIAIAGAALLIIGNQYGAYLLIIVGIIAIVEMLIPSISLISSFLYVDPLI</sequence>
<name>X1C6D3_9ZZZZ</name>
<organism evidence="2">
    <name type="scientific">marine sediment metagenome</name>
    <dbReference type="NCBI Taxonomy" id="412755"/>
    <lineage>
        <taxon>unclassified sequences</taxon>
        <taxon>metagenomes</taxon>
        <taxon>ecological metagenomes</taxon>
    </lineage>
</organism>
<feature type="transmembrane region" description="Helical" evidence="1">
    <location>
        <begin position="30"/>
        <end position="52"/>
    </location>
</feature>
<keyword evidence="1" id="KW-0472">Membrane</keyword>
<comment type="caution">
    <text evidence="2">The sequence shown here is derived from an EMBL/GenBank/DDBJ whole genome shotgun (WGS) entry which is preliminary data.</text>
</comment>
<gene>
    <name evidence="2" type="ORF">S01H4_24928</name>
</gene>
<dbReference type="EMBL" id="BART01011793">
    <property type="protein sequence ID" value="GAG88887.1"/>
    <property type="molecule type" value="Genomic_DNA"/>
</dbReference>
<feature type="transmembrane region" description="Helical" evidence="1">
    <location>
        <begin position="58"/>
        <end position="83"/>
    </location>
</feature>
<keyword evidence="1" id="KW-0812">Transmembrane</keyword>
<feature type="transmembrane region" description="Helical" evidence="1">
    <location>
        <begin position="90"/>
        <end position="117"/>
    </location>
</feature>
<keyword evidence="1" id="KW-1133">Transmembrane helix</keyword>
<protein>
    <submittedName>
        <fullName evidence="2">Uncharacterized protein</fullName>
    </submittedName>
</protein>
<evidence type="ECO:0000256" key="1">
    <source>
        <dbReference type="SAM" id="Phobius"/>
    </source>
</evidence>
<reference evidence="2" key="1">
    <citation type="journal article" date="2014" name="Front. Microbiol.">
        <title>High frequency of phylogenetically diverse reductive dehalogenase-homologous genes in deep subseafloor sedimentary metagenomes.</title>
        <authorList>
            <person name="Kawai M."/>
            <person name="Futagami T."/>
            <person name="Toyoda A."/>
            <person name="Takaki Y."/>
            <person name="Nishi S."/>
            <person name="Hori S."/>
            <person name="Arai W."/>
            <person name="Tsubouchi T."/>
            <person name="Morono Y."/>
            <person name="Uchiyama I."/>
            <person name="Ito T."/>
            <person name="Fujiyama A."/>
            <person name="Inagaki F."/>
            <person name="Takami H."/>
        </authorList>
    </citation>
    <scope>NUCLEOTIDE SEQUENCE</scope>
    <source>
        <strain evidence="2">Expedition CK06-06</strain>
    </source>
</reference>
<proteinExistence type="predicted"/>
<accession>X1C6D3</accession>
<dbReference type="AlphaFoldDB" id="X1C6D3"/>